<accession>A0AAD8BEE4</accession>
<dbReference type="Proteomes" id="UP001233172">
    <property type="component" value="Unassembled WGS sequence"/>
</dbReference>
<evidence type="ECO:0000256" key="6">
    <source>
        <dbReference type="SAM" id="Phobius"/>
    </source>
</evidence>
<comment type="caution">
    <text evidence="8">The sequence shown here is derived from an EMBL/GenBank/DDBJ whole genome shotgun (WGS) entry which is preliminary data.</text>
</comment>
<dbReference type="GO" id="GO:0004930">
    <property type="term" value="F:G protein-coupled receptor activity"/>
    <property type="evidence" value="ECO:0007669"/>
    <property type="project" value="InterPro"/>
</dbReference>
<evidence type="ECO:0000313" key="9">
    <source>
        <dbReference type="Proteomes" id="UP001233172"/>
    </source>
</evidence>
<feature type="transmembrane region" description="Helical" evidence="6">
    <location>
        <begin position="326"/>
        <end position="345"/>
    </location>
</feature>
<dbReference type="GO" id="GO:0016020">
    <property type="term" value="C:membrane"/>
    <property type="evidence" value="ECO:0007669"/>
    <property type="project" value="UniProtKB-SubCell"/>
</dbReference>
<dbReference type="EMBL" id="JASAOG010000089">
    <property type="protein sequence ID" value="KAK0053054.1"/>
    <property type="molecule type" value="Genomic_DNA"/>
</dbReference>
<evidence type="ECO:0000256" key="1">
    <source>
        <dbReference type="ARBA" id="ARBA00004370"/>
    </source>
</evidence>
<sequence>MLYSQDSYHQVRTWSKIIVKCNKRSHVCLQRLEKLETTTLLGTKYKKMKTMEDVAIGIENYYLYVLASIGIPANIFTILTILSLQSISPASFLVVILAASDGCALISKVTIYHLQRFSRGGALCKLEFLTVFCTMMANWILVYICFERFISVCFPMKRLYLVTKRRTYIIVASTAAFLFVATAATYITVWDSHTLRCGMYEEYIWYWYHIWVKYLGPSMAVYLPFMLILIFTVAIIRALKIASRELRNLFKRSLSMRRSPNDKTFSFNERNIAESEKLERMITWMMILAAIFFLIFSLPACVFFNLPEPGPESDVKSFTRYMLFEQIQHLCLDLTHTLNFFLYVVTAKRFRKQLVEILVCKTAREYWRKKRDESAAKESQHTNVTDVDPEK</sequence>
<evidence type="ECO:0000256" key="2">
    <source>
        <dbReference type="ARBA" id="ARBA00022692"/>
    </source>
</evidence>
<keyword evidence="3 6" id="KW-1133">Transmembrane helix</keyword>
<evidence type="ECO:0000256" key="5">
    <source>
        <dbReference type="SAM" id="MobiDB-lite"/>
    </source>
</evidence>
<evidence type="ECO:0000256" key="4">
    <source>
        <dbReference type="ARBA" id="ARBA00023136"/>
    </source>
</evidence>
<evidence type="ECO:0000256" key="3">
    <source>
        <dbReference type="ARBA" id="ARBA00022989"/>
    </source>
</evidence>
<keyword evidence="9" id="KW-1185">Reference proteome</keyword>
<feature type="transmembrane region" description="Helical" evidence="6">
    <location>
        <begin position="61"/>
        <end position="84"/>
    </location>
</feature>
<feature type="transmembrane region" description="Helical" evidence="6">
    <location>
        <begin position="284"/>
        <end position="306"/>
    </location>
</feature>
<name>A0AAD8BEE4_BIOPF</name>
<dbReference type="InterPro" id="IPR052954">
    <property type="entry name" value="GPCR-Ligand_Int"/>
</dbReference>
<evidence type="ECO:0000313" key="8">
    <source>
        <dbReference type="EMBL" id="KAK0053054.1"/>
    </source>
</evidence>
<dbReference type="SUPFAM" id="SSF81321">
    <property type="entry name" value="Family A G protein-coupled receptor-like"/>
    <property type="match status" value="1"/>
</dbReference>
<feature type="transmembrane region" description="Helical" evidence="6">
    <location>
        <begin position="219"/>
        <end position="239"/>
    </location>
</feature>
<dbReference type="PROSITE" id="PS00237">
    <property type="entry name" value="G_PROTEIN_RECEP_F1_1"/>
    <property type="match status" value="1"/>
</dbReference>
<feature type="transmembrane region" description="Helical" evidence="6">
    <location>
        <begin position="91"/>
        <end position="114"/>
    </location>
</feature>
<dbReference type="Pfam" id="PF00001">
    <property type="entry name" value="7tm_1"/>
    <property type="match status" value="1"/>
</dbReference>
<feature type="domain" description="G-protein coupled receptors family 1 profile" evidence="7">
    <location>
        <begin position="73"/>
        <end position="343"/>
    </location>
</feature>
<organism evidence="8 9">
    <name type="scientific">Biomphalaria pfeifferi</name>
    <name type="common">Bloodfluke planorb</name>
    <name type="synonym">Freshwater snail</name>
    <dbReference type="NCBI Taxonomy" id="112525"/>
    <lineage>
        <taxon>Eukaryota</taxon>
        <taxon>Metazoa</taxon>
        <taxon>Spiralia</taxon>
        <taxon>Lophotrochozoa</taxon>
        <taxon>Mollusca</taxon>
        <taxon>Gastropoda</taxon>
        <taxon>Heterobranchia</taxon>
        <taxon>Euthyneura</taxon>
        <taxon>Panpulmonata</taxon>
        <taxon>Hygrophila</taxon>
        <taxon>Lymnaeoidea</taxon>
        <taxon>Planorbidae</taxon>
        <taxon>Biomphalaria</taxon>
    </lineage>
</organism>
<dbReference type="InterPro" id="IPR000276">
    <property type="entry name" value="GPCR_Rhodpsn"/>
</dbReference>
<keyword evidence="4 6" id="KW-0472">Membrane</keyword>
<gene>
    <name evidence="8" type="ORF">Bpfe_017431</name>
</gene>
<feature type="region of interest" description="Disordered" evidence="5">
    <location>
        <begin position="370"/>
        <end position="391"/>
    </location>
</feature>
<keyword evidence="2 6" id="KW-0812">Transmembrane</keyword>
<dbReference type="InterPro" id="IPR017452">
    <property type="entry name" value="GPCR_Rhodpsn_7TM"/>
</dbReference>
<reference evidence="8" key="2">
    <citation type="submission" date="2023-04" db="EMBL/GenBank/DDBJ databases">
        <authorList>
            <person name="Bu L."/>
            <person name="Lu L."/>
            <person name="Laidemitt M.R."/>
            <person name="Zhang S.M."/>
            <person name="Mutuku M."/>
            <person name="Mkoji G."/>
            <person name="Steinauer M."/>
            <person name="Loker E.S."/>
        </authorList>
    </citation>
    <scope>NUCLEOTIDE SEQUENCE</scope>
    <source>
        <strain evidence="8">KasaAsao</strain>
        <tissue evidence="8">Whole Snail</tissue>
    </source>
</reference>
<comment type="subcellular location">
    <subcellularLocation>
        <location evidence="1">Membrane</location>
    </subcellularLocation>
</comment>
<dbReference type="Gene3D" id="1.20.1070.10">
    <property type="entry name" value="Rhodopsin 7-helix transmembrane proteins"/>
    <property type="match status" value="1"/>
</dbReference>
<feature type="compositionally biased region" description="Basic and acidic residues" evidence="5">
    <location>
        <begin position="370"/>
        <end position="380"/>
    </location>
</feature>
<feature type="transmembrane region" description="Helical" evidence="6">
    <location>
        <begin position="126"/>
        <end position="146"/>
    </location>
</feature>
<protein>
    <submittedName>
        <fullName evidence="8">Rhodopsin</fullName>
    </submittedName>
</protein>
<feature type="transmembrane region" description="Helical" evidence="6">
    <location>
        <begin position="167"/>
        <end position="189"/>
    </location>
</feature>
<dbReference type="PROSITE" id="PS50262">
    <property type="entry name" value="G_PROTEIN_RECEP_F1_2"/>
    <property type="match status" value="1"/>
</dbReference>
<evidence type="ECO:0000259" key="7">
    <source>
        <dbReference type="PROSITE" id="PS50262"/>
    </source>
</evidence>
<dbReference type="AlphaFoldDB" id="A0AAD8BEE4"/>
<dbReference type="PANTHER" id="PTHR46641:SF2">
    <property type="entry name" value="FMRFAMIDE RECEPTOR"/>
    <property type="match status" value="1"/>
</dbReference>
<proteinExistence type="predicted"/>
<reference evidence="8" key="1">
    <citation type="journal article" date="2023" name="PLoS Negl. Trop. Dis.">
        <title>A genome sequence for Biomphalaria pfeifferi, the major vector snail for the human-infecting parasite Schistosoma mansoni.</title>
        <authorList>
            <person name="Bu L."/>
            <person name="Lu L."/>
            <person name="Laidemitt M.R."/>
            <person name="Zhang S.M."/>
            <person name="Mutuku M."/>
            <person name="Mkoji G."/>
            <person name="Steinauer M."/>
            <person name="Loker E.S."/>
        </authorList>
    </citation>
    <scope>NUCLEOTIDE SEQUENCE</scope>
    <source>
        <strain evidence="8">KasaAsao</strain>
    </source>
</reference>
<dbReference type="PANTHER" id="PTHR46641">
    <property type="entry name" value="FMRFAMIDE RECEPTOR-RELATED"/>
    <property type="match status" value="1"/>
</dbReference>